<evidence type="ECO:0000256" key="10">
    <source>
        <dbReference type="RuleBase" id="RU368065"/>
    </source>
</evidence>
<dbReference type="Pfam" id="PF04161">
    <property type="entry name" value="Arv1"/>
    <property type="match status" value="1"/>
</dbReference>
<comment type="caution">
    <text evidence="10">Lacks conserved residue(s) required for the propagation of feature annotation.</text>
</comment>
<organism evidence="11 12">
    <name type="scientific">Nyctereutes procyonoides</name>
    <name type="common">Raccoon dog</name>
    <name type="synonym">Canis procyonoides</name>
    <dbReference type="NCBI Taxonomy" id="34880"/>
    <lineage>
        <taxon>Eukaryota</taxon>
        <taxon>Metazoa</taxon>
        <taxon>Chordata</taxon>
        <taxon>Craniata</taxon>
        <taxon>Vertebrata</taxon>
        <taxon>Euteleostomi</taxon>
        <taxon>Mammalia</taxon>
        <taxon>Eutheria</taxon>
        <taxon>Laurasiatheria</taxon>
        <taxon>Carnivora</taxon>
        <taxon>Caniformia</taxon>
        <taxon>Canidae</taxon>
        <taxon>Nyctereutes</taxon>
    </lineage>
</organism>
<evidence type="ECO:0000313" key="11">
    <source>
        <dbReference type="EMBL" id="CAD7679120.1"/>
    </source>
</evidence>
<dbReference type="PANTHER" id="PTHR14467:SF0">
    <property type="entry name" value="PROTEIN ARV1"/>
    <property type="match status" value="1"/>
</dbReference>
<comment type="subcellular location">
    <subcellularLocation>
        <location evidence="1 10">Endoplasmic reticulum membrane</location>
        <topology evidence="1 10">Multi-pass membrane protein</topology>
    </subcellularLocation>
</comment>
<keyword evidence="6 10" id="KW-1133">Transmembrane helix</keyword>
<evidence type="ECO:0000313" key="12">
    <source>
        <dbReference type="Proteomes" id="UP000645828"/>
    </source>
</evidence>
<name>A0A811YNM7_NYCPR</name>
<dbReference type="GO" id="GO:0005789">
    <property type="term" value="C:endoplasmic reticulum membrane"/>
    <property type="evidence" value="ECO:0007669"/>
    <property type="project" value="UniProtKB-SubCell"/>
</dbReference>
<comment type="similarity">
    <text evidence="2 10">Belongs to the ARV1 family.</text>
</comment>
<evidence type="ECO:0000256" key="6">
    <source>
        <dbReference type="ARBA" id="ARBA00022989"/>
    </source>
</evidence>
<evidence type="ECO:0000256" key="3">
    <source>
        <dbReference type="ARBA" id="ARBA00022448"/>
    </source>
</evidence>
<gene>
    <name evidence="11" type="ORF">NYPRO_LOCUS11919</name>
</gene>
<dbReference type="InterPro" id="IPR007290">
    <property type="entry name" value="Arv1"/>
</dbReference>
<dbReference type="GO" id="GO:0006665">
    <property type="term" value="P:sphingolipid metabolic process"/>
    <property type="evidence" value="ECO:0007669"/>
    <property type="project" value="TreeGrafter"/>
</dbReference>
<evidence type="ECO:0000256" key="1">
    <source>
        <dbReference type="ARBA" id="ARBA00004477"/>
    </source>
</evidence>
<proteinExistence type="inferred from homology"/>
<dbReference type="GO" id="GO:0005794">
    <property type="term" value="C:Golgi apparatus"/>
    <property type="evidence" value="ECO:0007669"/>
    <property type="project" value="TreeGrafter"/>
</dbReference>
<sequence length="189" mass="22303">MLAGFNQARGYRQGGSHFYCCLASCLYRYIKCNQEAKELYQDCNHAIHLDRYITSDPVIILINAILCKAQAYRLLLFNIKINIDPDDFIRYTKKQNVSRRFAIASLEQTAFFFFFNFYLFMILWKTLIPAIIWEHNNTLLCFRLIKVSVLTSNFQANRVTSEKSTMVYFFQRREWNVGSDCAICNSQEF</sequence>
<evidence type="ECO:0000256" key="4">
    <source>
        <dbReference type="ARBA" id="ARBA00022692"/>
    </source>
</evidence>
<evidence type="ECO:0000256" key="8">
    <source>
        <dbReference type="ARBA" id="ARBA00023098"/>
    </source>
</evidence>
<evidence type="ECO:0000256" key="9">
    <source>
        <dbReference type="ARBA" id="ARBA00023136"/>
    </source>
</evidence>
<dbReference type="GO" id="GO:0032541">
    <property type="term" value="C:cortical endoplasmic reticulum"/>
    <property type="evidence" value="ECO:0007669"/>
    <property type="project" value="TreeGrafter"/>
</dbReference>
<keyword evidence="5 10" id="KW-0256">Endoplasmic reticulum</keyword>
<dbReference type="EMBL" id="CAJHUB010000681">
    <property type="protein sequence ID" value="CAD7679120.1"/>
    <property type="molecule type" value="Genomic_DNA"/>
</dbReference>
<dbReference type="GO" id="GO:0016125">
    <property type="term" value="P:sterol metabolic process"/>
    <property type="evidence" value="ECO:0007669"/>
    <property type="project" value="UniProtKB-UniRule"/>
</dbReference>
<dbReference type="GO" id="GO:0032366">
    <property type="term" value="P:intracellular sterol transport"/>
    <property type="evidence" value="ECO:0007669"/>
    <property type="project" value="UniProtKB-UniRule"/>
</dbReference>
<accession>A0A811YNM7</accession>
<keyword evidence="9 10" id="KW-0472">Membrane</keyword>
<dbReference type="AlphaFoldDB" id="A0A811YNM7"/>
<keyword evidence="4 10" id="KW-0812">Transmembrane</keyword>
<keyword evidence="7 10" id="KW-0445">Lipid transport</keyword>
<protein>
    <recommendedName>
        <fullName evidence="10">Protein ARV</fullName>
    </recommendedName>
</protein>
<keyword evidence="12" id="KW-1185">Reference proteome</keyword>
<evidence type="ECO:0000256" key="7">
    <source>
        <dbReference type="ARBA" id="ARBA00023055"/>
    </source>
</evidence>
<dbReference type="PANTHER" id="PTHR14467">
    <property type="entry name" value="ARV1"/>
    <property type="match status" value="1"/>
</dbReference>
<evidence type="ECO:0000256" key="5">
    <source>
        <dbReference type="ARBA" id="ARBA00022824"/>
    </source>
</evidence>
<dbReference type="Proteomes" id="UP000645828">
    <property type="component" value="Unassembled WGS sequence"/>
</dbReference>
<keyword evidence="3 10" id="KW-0813">Transport</keyword>
<keyword evidence="8 10" id="KW-0443">Lipid metabolism</keyword>
<feature type="transmembrane region" description="Helical" evidence="10">
    <location>
        <begin position="109"/>
        <end position="133"/>
    </location>
</feature>
<reference evidence="11" key="1">
    <citation type="submission" date="2020-12" db="EMBL/GenBank/DDBJ databases">
        <authorList>
            <consortium name="Molecular Ecology Group"/>
        </authorList>
    </citation>
    <scope>NUCLEOTIDE SEQUENCE</scope>
    <source>
        <strain evidence="11">TBG_1078</strain>
    </source>
</reference>
<comment type="function">
    <text evidence="10">Mediator of sterol homeostasis involved in sterol uptake, trafficking and distribution into membranes.</text>
</comment>
<dbReference type="GO" id="GO:0097036">
    <property type="term" value="P:regulation of plasma membrane sterol distribution"/>
    <property type="evidence" value="ECO:0007669"/>
    <property type="project" value="UniProtKB-UniRule"/>
</dbReference>
<comment type="caution">
    <text evidence="11">The sequence shown here is derived from an EMBL/GenBank/DDBJ whole genome shotgun (WGS) entry which is preliminary data.</text>
</comment>
<evidence type="ECO:0000256" key="2">
    <source>
        <dbReference type="ARBA" id="ARBA00009187"/>
    </source>
</evidence>